<proteinExistence type="predicted"/>
<name>A0A9D4PUB4_RHISA</name>
<dbReference type="EMBL" id="JABSTV010001251">
    <property type="protein sequence ID" value="KAH7951905.1"/>
    <property type="molecule type" value="Genomic_DNA"/>
</dbReference>
<keyword evidence="2" id="KW-1185">Reference proteome</keyword>
<evidence type="ECO:0000313" key="2">
    <source>
        <dbReference type="Proteomes" id="UP000821837"/>
    </source>
</evidence>
<accession>A0A9D4PUB4</accession>
<organism evidence="1 2">
    <name type="scientific">Rhipicephalus sanguineus</name>
    <name type="common">Brown dog tick</name>
    <name type="synonym">Ixodes sanguineus</name>
    <dbReference type="NCBI Taxonomy" id="34632"/>
    <lineage>
        <taxon>Eukaryota</taxon>
        <taxon>Metazoa</taxon>
        <taxon>Ecdysozoa</taxon>
        <taxon>Arthropoda</taxon>
        <taxon>Chelicerata</taxon>
        <taxon>Arachnida</taxon>
        <taxon>Acari</taxon>
        <taxon>Parasitiformes</taxon>
        <taxon>Ixodida</taxon>
        <taxon>Ixodoidea</taxon>
        <taxon>Ixodidae</taxon>
        <taxon>Rhipicephalinae</taxon>
        <taxon>Rhipicephalus</taxon>
        <taxon>Rhipicephalus</taxon>
    </lineage>
</organism>
<protein>
    <submittedName>
        <fullName evidence="1">Uncharacterized protein</fullName>
    </submittedName>
</protein>
<gene>
    <name evidence="1" type="ORF">HPB52_015200</name>
</gene>
<reference evidence="1" key="2">
    <citation type="submission" date="2021-09" db="EMBL/GenBank/DDBJ databases">
        <authorList>
            <person name="Jia N."/>
            <person name="Wang J."/>
            <person name="Shi W."/>
            <person name="Du L."/>
            <person name="Sun Y."/>
            <person name="Zhan W."/>
            <person name="Jiang J."/>
            <person name="Wang Q."/>
            <person name="Zhang B."/>
            <person name="Ji P."/>
            <person name="Sakyi L.B."/>
            <person name="Cui X."/>
            <person name="Yuan T."/>
            <person name="Jiang B."/>
            <person name="Yang W."/>
            <person name="Lam T.T.-Y."/>
            <person name="Chang Q."/>
            <person name="Ding S."/>
            <person name="Wang X."/>
            <person name="Zhu J."/>
            <person name="Ruan X."/>
            <person name="Zhao L."/>
            <person name="Wei J."/>
            <person name="Que T."/>
            <person name="Du C."/>
            <person name="Cheng J."/>
            <person name="Dai P."/>
            <person name="Han X."/>
            <person name="Huang E."/>
            <person name="Gao Y."/>
            <person name="Liu J."/>
            <person name="Shao H."/>
            <person name="Ye R."/>
            <person name="Li L."/>
            <person name="Wei W."/>
            <person name="Wang X."/>
            <person name="Wang C."/>
            <person name="Huo Q."/>
            <person name="Li W."/>
            <person name="Guo W."/>
            <person name="Chen H."/>
            <person name="Chen S."/>
            <person name="Zhou L."/>
            <person name="Zhou L."/>
            <person name="Ni X."/>
            <person name="Tian J."/>
            <person name="Zhou Y."/>
            <person name="Sheng Y."/>
            <person name="Liu T."/>
            <person name="Pan Y."/>
            <person name="Xia L."/>
            <person name="Li J."/>
            <person name="Zhao F."/>
            <person name="Cao W."/>
        </authorList>
    </citation>
    <scope>NUCLEOTIDE SEQUENCE</scope>
    <source>
        <strain evidence="1">Rsan-2018</strain>
        <tissue evidence="1">Larvae</tissue>
    </source>
</reference>
<evidence type="ECO:0000313" key="1">
    <source>
        <dbReference type="EMBL" id="KAH7951905.1"/>
    </source>
</evidence>
<comment type="caution">
    <text evidence="1">The sequence shown here is derived from an EMBL/GenBank/DDBJ whole genome shotgun (WGS) entry which is preliminary data.</text>
</comment>
<dbReference type="VEuPathDB" id="VectorBase:RSAN_048095"/>
<dbReference type="AlphaFoldDB" id="A0A9D4PUB4"/>
<reference evidence="1" key="1">
    <citation type="journal article" date="2020" name="Cell">
        <title>Large-Scale Comparative Analyses of Tick Genomes Elucidate Their Genetic Diversity and Vector Capacities.</title>
        <authorList>
            <consortium name="Tick Genome and Microbiome Consortium (TIGMIC)"/>
            <person name="Jia N."/>
            <person name="Wang J."/>
            <person name="Shi W."/>
            <person name="Du L."/>
            <person name="Sun Y."/>
            <person name="Zhan W."/>
            <person name="Jiang J.F."/>
            <person name="Wang Q."/>
            <person name="Zhang B."/>
            <person name="Ji P."/>
            <person name="Bell-Sakyi L."/>
            <person name="Cui X.M."/>
            <person name="Yuan T.T."/>
            <person name="Jiang B.G."/>
            <person name="Yang W.F."/>
            <person name="Lam T.T."/>
            <person name="Chang Q.C."/>
            <person name="Ding S.J."/>
            <person name="Wang X.J."/>
            <person name="Zhu J.G."/>
            <person name="Ruan X.D."/>
            <person name="Zhao L."/>
            <person name="Wei J.T."/>
            <person name="Ye R.Z."/>
            <person name="Que T.C."/>
            <person name="Du C.H."/>
            <person name="Zhou Y.H."/>
            <person name="Cheng J.X."/>
            <person name="Dai P.F."/>
            <person name="Guo W.B."/>
            <person name="Han X.H."/>
            <person name="Huang E.J."/>
            <person name="Li L.F."/>
            <person name="Wei W."/>
            <person name="Gao Y.C."/>
            <person name="Liu J.Z."/>
            <person name="Shao H.Z."/>
            <person name="Wang X."/>
            <person name="Wang C.C."/>
            <person name="Yang T.C."/>
            <person name="Huo Q.B."/>
            <person name="Li W."/>
            <person name="Chen H.Y."/>
            <person name="Chen S.E."/>
            <person name="Zhou L.G."/>
            <person name="Ni X.B."/>
            <person name="Tian J.H."/>
            <person name="Sheng Y."/>
            <person name="Liu T."/>
            <person name="Pan Y.S."/>
            <person name="Xia L.Y."/>
            <person name="Li J."/>
            <person name="Zhao F."/>
            <person name="Cao W.C."/>
        </authorList>
    </citation>
    <scope>NUCLEOTIDE SEQUENCE</scope>
    <source>
        <strain evidence="1">Rsan-2018</strain>
    </source>
</reference>
<sequence length="153" mass="17331">MPESGRPARAFRTCNLLECHAVLAEPVGLETFTFTSELPSCCERKPAAPLDFKDYAAACASVNYRKSNSWNSLRLRDLAFSFVTQHARGSSRAAVQRIQHNLLCIIGFRYWYLLSAVPHSEMVVRVGLPQLDCLDLHYRGYTDECRAKRMTSL</sequence>
<dbReference type="Proteomes" id="UP000821837">
    <property type="component" value="Chromosome 5"/>
</dbReference>